<keyword evidence="3" id="KW-0963">Cytoplasm</keyword>
<keyword evidence="9" id="KW-1185">Reference proteome</keyword>
<reference evidence="8 9" key="1">
    <citation type="submission" date="2024-04" db="EMBL/GenBank/DDBJ databases">
        <title>WGS of bacteria from Torrens River.</title>
        <authorList>
            <person name="Wyrsch E.R."/>
            <person name="Drigo B."/>
        </authorList>
    </citation>
    <scope>NUCLEOTIDE SEQUENCE [LARGE SCALE GENOMIC DNA]</scope>
    <source>
        <strain evidence="8 9">TWI391</strain>
    </source>
</reference>
<evidence type="ECO:0000256" key="5">
    <source>
        <dbReference type="RuleBase" id="RU004478"/>
    </source>
</evidence>
<dbReference type="PRINTS" id="PR00773">
    <property type="entry name" value="GRPEPROTEIN"/>
</dbReference>
<dbReference type="PANTHER" id="PTHR21237">
    <property type="entry name" value="GRPE PROTEIN"/>
    <property type="match status" value="1"/>
</dbReference>
<dbReference type="InterPro" id="IPR000740">
    <property type="entry name" value="GrpE"/>
</dbReference>
<feature type="coiled-coil region" evidence="6">
    <location>
        <begin position="32"/>
        <end position="59"/>
    </location>
</feature>
<dbReference type="Gene3D" id="3.90.20.20">
    <property type="match status" value="1"/>
</dbReference>
<organism evidence="8 9">
    <name type="scientific">Sphingobacterium kitahiroshimense</name>
    <dbReference type="NCBI Taxonomy" id="470446"/>
    <lineage>
        <taxon>Bacteria</taxon>
        <taxon>Pseudomonadati</taxon>
        <taxon>Bacteroidota</taxon>
        <taxon>Sphingobacteriia</taxon>
        <taxon>Sphingobacteriales</taxon>
        <taxon>Sphingobacteriaceae</taxon>
        <taxon>Sphingobacterium</taxon>
    </lineage>
</organism>
<keyword evidence="6" id="KW-0175">Coiled coil</keyword>
<feature type="compositionally biased region" description="Polar residues" evidence="7">
    <location>
        <begin position="1"/>
        <end position="11"/>
    </location>
</feature>
<comment type="caution">
    <text evidence="8">The sequence shown here is derived from an EMBL/GenBank/DDBJ whole genome shotgun (WGS) entry which is preliminary data.</text>
</comment>
<dbReference type="InterPro" id="IPR009012">
    <property type="entry name" value="GrpE_head"/>
</dbReference>
<evidence type="ECO:0000256" key="6">
    <source>
        <dbReference type="SAM" id="Coils"/>
    </source>
</evidence>
<dbReference type="PANTHER" id="PTHR21237:SF23">
    <property type="entry name" value="GRPE PROTEIN HOMOLOG, MITOCHONDRIAL"/>
    <property type="match status" value="1"/>
</dbReference>
<evidence type="ECO:0000313" key="9">
    <source>
        <dbReference type="Proteomes" id="UP001409291"/>
    </source>
</evidence>
<feature type="region of interest" description="Disordered" evidence="7">
    <location>
        <begin position="1"/>
        <end position="27"/>
    </location>
</feature>
<evidence type="ECO:0000256" key="4">
    <source>
        <dbReference type="RuleBase" id="RU000639"/>
    </source>
</evidence>
<feature type="compositionally biased region" description="Acidic residues" evidence="7">
    <location>
        <begin position="14"/>
        <end position="27"/>
    </location>
</feature>
<comment type="function">
    <text evidence="3 4">Participates actively in the response to hyperosmotic and heat shock by preventing the aggregation of stress-denatured proteins, in association with DnaK and GrpE. It is the nucleotide exchange factor for DnaK and may function as a thermosensor. Unfolded proteins bind initially to DnaJ; upon interaction with the DnaJ-bound protein, DnaK hydrolyzes its bound ATP, resulting in the formation of a stable complex. GrpE releases ADP from DnaK; ATP binding to DnaK triggers the release of the substrate protein, thus completing the reaction cycle. Several rounds of ATP-dependent interactions between DnaJ, DnaK and GrpE are required for fully efficient folding.</text>
</comment>
<dbReference type="SUPFAM" id="SSF58014">
    <property type="entry name" value="Coiled-coil domain of nucleotide exchange factor GrpE"/>
    <property type="match status" value="1"/>
</dbReference>
<evidence type="ECO:0000313" key="8">
    <source>
        <dbReference type="EMBL" id="MEN5376194.1"/>
    </source>
</evidence>
<keyword evidence="2 3" id="KW-0143">Chaperone</keyword>
<comment type="subunit">
    <text evidence="3">Homodimer.</text>
</comment>
<dbReference type="RefSeq" id="WP_021192238.1">
    <property type="nucleotide sequence ID" value="NZ_JAOQNK010000001.1"/>
</dbReference>
<evidence type="ECO:0000256" key="7">
    <source>
        <dbReference type="SAM" id="MobiDB-lite"/>
    </source>
</evidence>
<evidence type="ECO:0000256" key="2">
    <source>
        <dbReference type="ARBA" id="ARBA00023186"/>
    </source>
</evidence>
<dbReference type="Proteomes" id="UP001409291">
    <property type="component" value="Unassembled WGS sequence"/>
</dbReference>
<proteinExistence type="inferred from homology"/>
<accession>A0ABV0BRF8</accession>
<dbReference type="Gene3D" id="2.30.22.10">
    <property type="entry name" value="Head domain of nucleotide exchange factor GrpE"/>
    <property type="match status" value="1"/>
</dbReference>
<sequence>MSEQENNNETIQDPIEDNTTENQEETIELSVEEKLSAEVAEAKDKYVRLSAEFDNYRKRTSKERVELIQSAGKDVITKLLSTVDDFDRALKAMETATDVESIKTGIEIVNNKFRQTLEHQGLKEMDVVGKEFDADLQEAITAIPAPTPDLKNKVIDVIEKGYYLNDKVIRHAKVIIGQ</sequence>
<comment type="subcellular location">
    <subcellularLocation>
        <location evidence="3">Cytoplasm</location>
    </subcellularLocation>
</comment>
<dbReference type="CDD" id="cd00446">
    <property type="entry name" value="GrpE"/>
    <property type="match status" value="1"/>
</dbReference>
<dbReference type="PROSITE" id="PS01071">
    <property type="entry name" value="GRPE"/>
    <property type="match status" value="1"/>
</dbReference>
<dbReference type="SUPFAM" id="SSF51064">
    <property type="entry name" value="Head domain of nucleotide exchange factor GrpE"/>
    <property type="match status" value="1"/>
</dbReference>
<name>A0ABV0BRF8_9SPHI</name>
<keyword evidence="3 4" id="KW-0346">Stress response</keyword>
<evidence type="ECO:0000256" key="3">
    <source>
        <dbReference type="HAMAP-Rule" id="MF_01151"/>
    </source>
</evidence>
<protein>
    <recommendedName>
        <fullName evidence="3 4">Protein GrpE</fullName>
    </recommendedName>
    <alternativeName>
        <fullName evidence="3">HSP-70 cofactor</fullName>
    </alternativeName>
</protein>
<evidence type="ECO:0000256" key="1">
    <source>
        <dbReference type="ARBA" id="ARBA00009054"/>
    </source>
</evidence>
<dbReference type="InterPro" id="IPR013805">
    <property type="entry name" value="GrpE_CC"/>
</dbReference>
<comment type="similarity">
    <text evidence="1 3 5">Belongs to the GrpE family.</text>
</comment>
<dbReference type="HAMAP" id="MF_01151">
    <property type="entry name" value="GrpE"/>
    <property type="match status" value="1"/>
</dbReference>
<gene>
    <name evidence="3" type="primary">grpE</name>
    <name evidence="8" type="ORF">ABE541_02870</name>
</gene>
<dbReference type="EMBL" id="JBDJNQ010000001">
    <property type="protein sequence ID" value="MEN5376194.1"/>
    <property type="molecule type" value="Genomic_DNA"/>
</dbReference>
<dbReference type="Pfam" id="PF01025">
    <property type="entry name" value="GrpE"/>
    <property type="match status" value="1"/>
</dbReference>